<dbReference type="SUPFAM" id="SSF46785">
    <property type="entry name" value="Winged helix' DNA-binding domain"/>
    <property type="match status" value="2"/>
</dbReference>
<dbReference type="Pfam" id="PF00447">
    <property type="entry name" value="HSF_DNA-bind"/>
    <property type="match status" value="2"/>
</dbReference>
<dbReference type="GO" id="GO:0043565">
    <property type="term" value="F:sequence-specific DNA binding"/>
    <property type="evidence" value="ECO:0007669"/>
    <property type="project" value="InterPro"/>
</dbReference>
<evidence type="ECO:0000256" key="4">
    <source>
        <dbReference type="ARBA" id="ARBA00023125"/>
    </source>
</evidence>
<evidence type="ECO:0000313" key="12">
    <source>
        <dbReference type="Proteomes" id="UP000019462"/>
    </source>
</evidence>
<comment type="caution">
    <text evidence="11">The sequence shown here is derived from an EMBL/GenBank/DDBJ whole genome shotgun (WGS) entry which is preliminary data.</text>
</comment>
<name>W3VLJ9_MOEAP</name>
<gene>
    <name evidence="11" type="ORF">PaG_04170</name>
</gene>
<comment type="subcellular location">
    <subcellularLocation>
        <location evidence="1">Nucleus</location>
    </subcellularLocation>
</comment>
<feature type="compositionally biased region" description="Basic and acidic residues" evidence="9">
    <location>
        <begin position="670"/>
        <end position="690"/>
    </location>
</feature>
<dbReference type="InterPro" id="IPR036388">
    <property type="entry name" value="WH-like_DNA-bd_sf"/>
</dbReference>
<dbReference type="Gene3D" id="1.10.10.10">
    <property type="entry name" value="Winged helix-like DNA-binding domain superfamily/Winged helix DNA-binding domain"/>
    <property type="match status" value="2"/>
</dbReference>
<dbReference type="PRINTS" id="PR00056">
    <property type="entry name" value="HSFDOMAIN"/>
</dbReference>
<keyword evidence="3" id="KW-0805">Transcription regulation</keyword>
<dbReference type="OrthoDB" id="60033at2759"/>
<feature type="compositionally biased region" description="Basic and acidic residues" evidence="9">
    <location>
        <begin position="628"/>
        <end position="645"/>
    </location>
</feature>
<evidence type="ECO:0000256" key="8">
    <source>
        <dbReference type="RuleBase" id="RU004020"/>
    </source>
</evidence>
<keyword evidence="4" id="KW-0238">DNA-binding</keyword>
<feature type="compositionally biased region" description="Acidic residues" evidence="9">
    <location>
        <begin position="555"/>
        <end position="566"/>
    </location>
</feature>
<feature type="region of interest" description="Disordered" evidence="9">
    <location>
        <begin position="1172"/>
        <end position="1195"/>
    </location>
</feature>
<evidence type="ECO:0000313" key="11">
    <source>
        <dbReference type="EMBL" id="ETS61672.1"/>
    </source>
</evidence>
<keyword evidence="12" id="KW-1185">Reference proteome</keyword>
<feature type="domain" description="HSF-type DNA-binding" evidence="10">
    <location>
        <begin position="809"/>
        <end position="932"/>
    </location>
</feature>
<proteinExistence type="inferred from homology"/>
<dbReference type="EMBL" id="AWNI01000014">
    <property type="protein sequence ID" value="ETS61672.1"/>
    <property type="molecule type" value="Genomic_DNA"/>
</dbReference>
<protein>
    <recommendedName>
        <fullName evidence="10">HSF-type DNA-binding domain-containing protein</fullName>
    </recommendedName>
</protein>
<dbReference type="FunFam" id="1.10.10.10:FF:000027">
    <property type="entry name" value="Heat shock transcription factor 1"/>
    <property type="match status" value="1"/>
</dbReference>
<dbReference type="PANTHER" id="PTHR10015">
    <property type="entry name" value="HEAT SHOCK TRANSCRIPTION FACTOR"/>
    <property type="match status" value="1"/>
</dbReference>
<evidence type="ECO:0000256" key="5">
    <source>
        <dbReference type="ARBA" id="ARBA00023163"/>
    </source>
</evidence>
<feature type="compositionally biased region" description="Basic and acidic residues" evidence="9">
    <location>
        <begin position="567"/>
        <end position="586"/>
    </location>
</feature>
<sequence>MHAVSRPSRARLACWPASAARLLYLDGHLYRSVACSARSARSWAWVWVWVYGKEQKREKARADERLRQSPWLVLGIRNNKLPCSSVGGQRLNSFQPLLPSSSSSSSSSWSTPNPTSGRSAWLCLQPKPLSNSLSGSFKTRFSPYLVPPPPPPSPLSLSPPPFRHGSSITTPHASPLVSTTITLITFFYITSSPRSRLLYYIPFHAHLHRASASAKPRSFQPSPLSIASLSLFRLSVLDIESLLPFIPARSVRASNAYNRRGATLPARLNSSHHPWYHSSHPRASIILDANTTEPPPCHPLALRYTVATEPSSSALPFHLIVLPGPAGYPVRIRIPCTTTTTTTTTTSQTLGLRPRISILSTAFISRTASAGQRPPQPDPFAFRPSQPSSARAPSSASKQNLAPVFILPHHRLPLLSLVLPSAGLSKASQHSAAKATRLGPPASTIPCAWSTHNPPFMLSTPSLAPFRVGPPIPTTSIRVAAMMSTERRASALAPSLNAASPRASNDAAVPRDMQRNAPDASSSAKSPNSPDRKRPRYEPALSRPAQDDMRSRTIDDEDEMDELDESNEIKRVRGESDDAIHDRKPSGTDIASRPSSAAAHHAHWTNRSASAAVESRYQSQHQQHPQPRHRDPPSDSRRYDYDRPMPSRYDGPAASRDDTRHAGGLPGERYAGEHDRDPRDRMPFDAKQEHGSAALRMPPPNSGEPGMGYRNRAVSPPPRLPGFASLEPDMPAHRSRDEASLAAPYSGSPRRSMPFHPPSYASYPPPPHSRTPLMHHPSPTPSTSYGNPPMIHPSLAGLPGAGGGPGGKQQPSFVSKLYSMLEDASISDLISWGASGTVFSVANPAEFSRLVLPNWFKHSNWQSFVRQLNMYGFHKVNHSYQGNPTDELNMYGFHKVNHSYQGNPTDEVQVWEFRHPSFRRGEIALLNDIKRKSSRQKRAGSPRGSIGGADLRADRSGGSSTPSPEVPLATIPGGPDGMRGMGPGAAAVGMPMGPGGHRAGRDFAYGDERMDPHYADRRPDVRGGYGPERGYLAGPADEYGYMRPKMDGPPGGMPNPAGHPAGAGMGPGFAGDSARRGEPYVERAEAMARFEDLSERTDAIIRHASFLESQIRILSDQLADSRAYTVQVVRDEMVQMLDRLERALTAPAQPGTDPTARMLDAVRAQLAFYMRGPSGPADRGAKQVQPPAAPKRPSV</sequence>
<dbReference type="AlphaFoldDB" id="W3VLJ9"/>
<evidence type="ECO:0000256" key="1">
    <source>
        <dbReference type="ARBA" id="ARBA00004123"/>
    </source>
</evidence>
<accession>W3VLJ9</accession>
<evidence type="ECO:0000256" key="3">
    <source>
        <dbReference type="ARBA" id="ARBA00023015"/>
    </source>
</evidence>
<comment type="similarity">
    <text evidence="2 8">Belongs to the HSF family.</text>
</comment>
<feature type="compositionally biased region" description="Low complexity" evidence="9">
    <location>
        <begin position="383"/>
        <end position="395"/>
    </location>
</feature>
<feature type="region of interest" description="Disordered" evidence="9">
    <location>
        <begin position="492"/>
        <end position="787"/>
    </location>
</feature>
<feature type="region of interest" description="Disordered" evidence="9">
    <location>
        <begin position="929"/>
        <end position="976"/>
    </location>
</feature>
<dbReference type="InterPro" id="IPR036390">
    <property type="entry name" value="WH_DNA-bd_sf"/>
</dbReference>
<evidence type="ECO:0000259" key="10">
    <source>
        <dbReference type="SMART" id="SM00415"/>
    </source>
</evidence>
<reference evidence="11 12" key="1">
    <citation type="journal article" date="2014" name="Genome Announc.">
        <title>Genome sequence of the basidiomycetous fungus Pseudozyma aphidis DSM70725, an efficient producer of biosurfactant mannosylerythritol lipids.</title>
        <authorList>
            <person name="Lorenz S."/>
            <person name="Guenther M."/>
            <person name="Grumaz C."/>
            <person name="Rupp S."/>
            <person name="Zibek S."/>
            <person name="Sohn K."/>
        </authorList>
    </citation>
    <scope>NUCLEOTIDE SEQUENCE [LARGE SCALE GENOMIC DNA]</scope>
    <source>
        <strain evidence="12">ATCC 32657 / CBS 517.83 / DSM 70725 / JCM 10318 / NBRC 10182 / NRRL Y-7954 / St-0401</strain>
    </source>
</reference>
<dbReference type="PANTHER" id="PTHR10015:SF427">
    <property type="entry name" value="HEAT SHOCK FACTOR PROTEIN"/>
    <property type="match status" value="1"/>
</dbReference>
<dbReference type="GO" id="GO:0003700">
    <property type="term" value="F:DNA-binding transcription factor activity"/>
    <property type="evidence" value="ECO:0007669"/>
    <property type="project" value="InterPro"/>
</dbReference>
<evidence type="ECO:0000256" key="9">
    <source>
        <dbReference type="SAM" id="MobiDB-lite"/>
    </source>
</evidence>
<feature type="region of interest" description="Disordered" evidence="9">
    <location>
        <begin position="367"/>
        <end position="395"/>
    </location>
</feature>
<feature type="compositionally biased region" description="Low complexity" evidence="9">
    <location>
        <begin position="615"/>
        <end position="625"/>
    </location>
</feature>
<keyword evidence="5" id="KW-0804">Transcription</keyword>
<comment type="subunit">
    <text evidence="7">Homotrimer. Homotrimerization increases the affinity of HSF1 to DNA. Interacts with transcriptional coregulator SSA1 on chromatin.</text>
</comment>
<evidence type="ECO:0000256" key="7">
    <source>
        <dbReference type="ARBA" id="ARBA00062171"/>
    </source>
</evidence>
<feature type="compositionally biased region" description="Basic and acidic residues" evidence="9">
    <location>
        <begin position="545"/>
        <end position="554"/>
    </location>
</feature>
<dbReference type="GO" id="GO:0005634">
    <property type="term" value="C:nucleus"/>
    <property type="evidence" value="ECO:0007669"/>
    <property type="project" value="UniProtKB-SubCell"/>
</dbReference>
<evidence type="ECO:0000256" key="6">
    <source>
        <dbReference type="ARBA" id="ARBA00023242"/>
    </source>
</evidence>
<dbReference type="HOGENOM" id="CLU_271382_0_0_1"/>
<feature type="compositionally biased region" description="Polar residues" evidence="9">
    <location>
        <begin position="519"/>
        <end position="529"/>
    </location>
</feature>
<dbReference type="SMART" id="SM00415">
    <property type="entry name" value="HSF"/>
    <property type="match status" value="1"/>
</dbReference>
<keyword evidence="6" id="KW-0539">Nucleus</keyword>
<dbReference type="InterPro" id="IPR000232">
    <property type="entry name" value="HSF_DNA-bd"/>
</dbReference>
<evidence type="ECO:0000256" key="2">
    <source>
        <dbReference type="ARBA" id="ARBA00006403"/>
    </source>
</evidence>
<organism evidence="11 12">
    <name type="scientific">Moesziomyces aphidis</name>
    <name type="common">Pseudozyma aphidis</name>
    <dbReference type="NCBI Taxonomy" id="84754"/>
    <lineage>
        <taxon>Eukaryota</taxon>
        <taxon>Fungi</taxon>
        <taxon>Dikarya</taxon>
        <taxon>Basidiomycota</taxon>
        <taxon>Ustilaginomycotina</taxon>
        <taxon>Ustilaginomycetes</taxon>
        <taxon>Ustilaginales</taxon>
        <taxon>Ustilaginaceae</taxon>
        <taxon>Moesziomyces</taxon>
    </lineage>
</organism>
<feature type="compositionally biased region" description="Basic and acidic residues" evidence="9">
    <location>
        <begin position="730"/>
        <end position="739"/>
    </location>
</feature>
<dbReference type="Proteomes" id="UP000019462">
    <property type="component" value="Unassembled WGS sequence"/>
</dbReference>
<feature type="compositionally biased region" description="Low complexity" evidence="9">
    <location>
        <begin position="492"/>
        <end position="505"/>
    </location>
</feature>